<evidence type="ECO:0000256" key="3">
    <source>
        <dbReference type="ARBA" id="ARBA00022857"/>
    </source>
</evidence>
<comment type="caution">
    <text evidence="10">The sequence shown here is derived from an EMBL/GenBank/DDBJ whole genome shotgun (WGS) entry which is preliminary data.</text>
</comment>
<dbReference type="InterPro" id="IPR001282">
    <property type="entry name" value="G6P_DH"/>
</dbReference>
<evidence type="ECO:0000256" key="2">
    <source>
        <dbReference type="ARBA" id="ARBA00022526"/>
    </source>
</evidence>
<comment type="pathway">
    <text evidence="1 6">Carbohydrate degradation; pentose phosphate pathway; D-ribulose 5-phosphate from D-glucose 6-phosphate (oxidative stage): step 1/3.</text>
</comment>
<dbReference type="PRINTS" id="PR00079">
    <property type="entry name" value="G6PDHDRGNASE"/>
</dbReference>
<dbReference type="Pfam" id="PF01182">
    <property type="entry name" value="Glucosamine_iso"/>
    <property type="match status" value="1"/>
</dbReference>
<dbReference type="InterPro" id="IPR005900">
    <property type="entry name" value="6-phosphogluconolactonase_DevB"/>
</dbReference>
<protein>
    <recommendedName>
        <fullName evidence="6">Glucose-6-phosphate 1-dehydrogenase</fullName>
        <ecNumber evidence="6">1.1.1.49</ecNumber>
    </recommendedName>
</protein>
<dbReference type="Gene3D" id="3.30.360.10">
    <property type="entry name" value="Dihydrodipicolinate Reductase, domain 2"/>
    <property type="match status" value="1"/>
</dbReference>
<name>A0ABR2KT96_9EUKA</name>
<dbReference type="HAMAP" id="MF_00966">
    <property type="entry name" value="G6PD"/>
    <property type="match status" value="1"/>
</dbReference>
<dbReference type="SUPFAM" id="SSF51735">
    <property type="entry name" value="NAD(P)-binding Rossmann-fold domains"/>
    <property type="match status" value="1"/>
</dbReference>
<comment type="similarity">
    <text evidence="6">Belongs to the glucose-6-phosphate dehydrogenase family.</text>
</comment>
<keyword evidence="3 6" id="KW-0521">NADP</keyword>
<dbReference type="EMBL" id="JAPFFF010000003">
    <property type="protein sequence ID" value="KAK8894021.1"/>
    <property type="molecule type" value="Genomic_DNA"/>
</dbReference>
<evidence type="ECO:0000256" key="5">
    <source>
        <dbReference type="ARBA" id="ARBA00023277"/>
    </source>
</evidence>
<dbReference type="Pfam" id="PF02781">
    <property type="entry name" value="G6PD_C"/>
    <property type="match status" value="1"/>
</dbReference>
<dbReference type="InterPro" id="IPR022674">
    <property type="entry name" value="G6P_DH_NAD-bd"/>
</dbReference>
<feature type="domain" description="Glucose-6-phosphate dehydrogenase NAD-binding" evidence="7">
    <location>
        <begin position="18"/>
        <end position="199"/>
    </location>
</feature>
<dbReference type="NCBIfam" id="TIGR01198">
    <property type="entry name" value="pgl"/>
    <property type="match status" value="1"/>
</dbReference>
<evidence type="ECO:0000256" key="1">
    <source>
        <dbReference type="ARBA" id="ARBA00004937"/>
    </source>
</evidence>
<keyword evidence="5 6" id="KW-0119">Carbohydrate metabolism</keyword>
<proteinExistence type="inferred from homology"/>
<dbReference type="PANTHER" id="PTHR23429">
    <property type="entry name" value="GLUCOSE-6-PHOSPHATE 1-DEHYDROGENASE G6PD"/>
    <property type="match status" value="1"/>
</dbReference>
<dbReference type="InterPro" id="IPR036291">
    <property type="entry name" value="NAD(P)-bd_dom_sf"/>
</dbReference>
<feature type="domain" description="Glucosamine/galactosamine-6-phosphate isomerase" evidence="8">
    <location>
        <begin position="498"/>
        <end position="720"/>
    </location>
</feature>
<dbReference type="SUPFAM" id="SSF55347">
    <property type="entry name" value="Glyceraldehyde-3-phosphate dehydrogenase-like, C-terminal domain"/>
    <property type="match status" value="1"/>
</dbReference>
<evidence type="ECO:0000256" key="6">
    <source>
        <dbReference type="RuleBase" id="RU362120"/>
    </source>
</evidence>
<feature type="domain" description="Glucose-6-phosphate dehydrogenase C-terminal" evidence="9">
    <location>
        <begin position="202"/>
        <end position="481"/>
    </location>
</feature>
<dbReference type="InterPro" id="IPR006148">
    <property type="entry name" value="Glc/Gal-6P_isomerase"/>
</dbReference>
<comment type="catalytic activity">
    <reaction evidence="6">
        <text>D-glucose 6-phosphate + NADP(+) = 6-phospho-D-glucono-1,5-lactone + NADPH + H(+)</text>
        <dbReference type="Rhea" id="RHEA:15841"/>
        <dbReference type="ChEBI" id="CHEBI:15378"/>
        <dbReference type="ChEBI" id="CHEBI:57783"/>
        <dbReference type="ChEBI" id="CHEBI:57955"/>
        <dbReference type="ChEBI" id="CHEBI:58349"/>
        <dbReference type="ChEBI" id="CHEBI:61548"/>
        <dbReference type="EC" id="1.1.1.49"/>
    </reaction>
</comment>
<organism evidence="10 11">
    <name type="scientific">Tritrichomonas musculus</name>
    <dbReference type="NCBI Taxonomy" id="1915356"/>
    <lineage>
        <taxon>Eukaryota</taxon>
        <taxon>Metamonada</taxon>
        <taxon>Parabasalia</taxon>
        <taxon>Tritrichomonadida</taxon>
        <taxon>Tritrichomonadidae</taxon>
        <taxon>Tritrichomonas</taxon>
    </lineage>
</organism>
<dbReference type="CDD" id="cd01400">
    <property type="entry name" value="6PGL"/>
    <property type="match status" value="1"/>
</dbReference>
<keyword evidence="2 6" id="KW-0313">Glucose metabolism</keyword>
<keyword evidence="4 6" id="KW-0560">Oxidoreductase</keyword>
<dbReference type="NCBIfam" id="TIGR00871">
    <property type="entry name" value="zwf"/>
    <property type="match status" value="1"/>
</dbReference>
<accession>A0ABR2KT96</accession>
<gene>
    <name evidence="10" type="ORF">M9Y10_022453</name>
</gene>
<dbReference type="InterPro" id="IPR037171">
    <property type="entry name" value="NagB/RpiA_transferase-like"/>
</dbReference>
<sequence length="725" mass="82991">MNLQKEIIKLAEHDICYVIFGASGDLAVRMLIPSLETISCYNQFSDKTRIIGVARSSFKPNELETKLIQGIRQFSRIGPESDQMCEIPSHFLRRVKYIQGDYKDPKTYSSLKSEISKSKYEGVLVYFATPPTIVKDIAQGLAKSGIKSTDDMWVRIIVEKPFGRDIDSAIQLNKDLHKCFDEDSIYRIDHYLAKETVTNIFTFRWANSIWEPLWNRNYISQVEIIVAEKVDVGQRTGYYDQASVVRDMIQNHLIQLLAITAMEPPSVFKSKEIRDEKMKVLHAIRPLTKEDIILAQYCGYRQHDGVSKESVTPTLAYIRFFIDNWRWHGVPFYLSSGKCMKEKESIIKIVFRQVPHSIFGYNTYTKTNSLKIRIQPNEGIILKQHVKVPGAGLNTVQIPLNFSYAKKFGENAIQGAYERVLIDAVAGDQSFFTRSDEIEQSWRIVSPILQIMEEREKSGENFVIQYAPGIDVTKHSSQRVESEELSASQRVRKNRYQNQDELEESTAEQITKFISLAIEKNGICRMAVSGGQTPKTIFEKLTTEPYLSRIDVEKLIIFFVDERCVPPDHEDSNYKMVKESFLDACKIPEKNVHRMKGEIDPKQAATQYSEEIRKEFGEENEPIFDLILLGLGSDGHTASLFAGLPAINDKISLVTSHFVPQVNMKRITLCPRVINHAKEVMFIVSGKSKEAIFDHVTHSPYCPCVLPAQVVRPINGFVTWNYKFE</sequence>
<dbReference type="Pfam" id="PF00479">
    <property type="entry name" value="G6PD_N"/>
    <property type="match status" value="1"/>
</dbReference>
<evidence type="ECO:0000256" key="4">
    <source>
        <dbReference type="ARBA" id="ARBA00023002"/>
    </source>
</evidence>
<dbReference type="SUPFAM" id="SSF100950">
    <property type="entry name" value="NagB/RpiA/CoA transferase-like"/>
    <property type="match status" value="1"/>
</dbReference>
<dbReference type="PANTHER" id="PTHR23429:SF0">
    <property type="entry name" value="GLUCOSE-6-PHOSPHATE 1-DEHYDROGENASE"/>
    <property type="match status" value="1"/>
</dbReference>
<keyword evidence="11" id="KW-1185">Reference proteome</keyword>
<comment type="function">
    <text evidence="6">Catalyzes the rate-limiting step of the oxidative pentose-phosphate pathway, which represents a route for the dissimilation of carbohydrates besides glycolysis.</text>
</comment>
<evidence type="ECO:0000313" key="11">
    <source>
        <dbReference type="Proteomes" id="UP001470230"/>
    </source>
</evidence>
<dbReference type="Gene3D" id="3.40.50.1360">
    <property type="match status" value="1"/>
</dbReference>
<dbReference type="EC" id="1.1.1.49" evidence="6"/>
<evidence type="ECO:0000313" key="10">
    <source>
        <dbReference type="EMBL" id="KAK8894021.1"/>
    </source>
</evidence>
<dbReference type="InterPro" id="IPR022675">
    <property type="entry name" value="G6P_DH_C"/>
</dbReference>
<dbReference type="Gene3D" id="3.40.50.720">
    <property type="entry name" value="NAD(P)-binding Rossmann-like Domain"/>
    <property type="match status" value="1"/>
</dbReference>
<evidence type="ECO:0000259" key="7">
    <source>
        <dbReference type="Pfam" id="PF00479"/>
    </source>
</evidence>
<evidence type="ECO:0000259" key="8">
    <source>
        <dbReference type="Pfam" id="PF01182"/>
    </source>
</evidence>
<dbReference type="Proteomes" id="UP001470230">
    <property type="component" value="Unassembled WGS sequence"/>
</dbReference>
<evidence type="ECO:0000259" key="9">
    <source>
        <dbReference type="Pfam" id="PF02781"/>
    </source>
</evidence>
<reference evidence="10 11" key="1">
    <citation type="submission" date="2024-04" db="EMBL/GenBank/DDBJ databases">
        <title>Tritrichomonas musculus Genome.</title>
        <authorList>
            <person name="Alves-Ferreira E."/>
            <person name="Grigg M."/>
            <person name="Lorenzi H."/>
            <person name="Galac M."/>
        </authorList>
    </citation>
    <scope>NUCLEOTIDE SEQUENCE [LARGE SCALE GENOMIC DNA]</scope>
    <source>
        <strain evidence="10 11">EAF2021</strain>
    </source>
</reference>